<comment type="caution">
    <text evidence="5">The sequence shown here is derived from an EMBL/GenBank/DDBJ whole genome shotgun (WGS) entry which is preliminary data.</text>
</comment>
<evidence type="ECO:0000259" key="4">
    <source>
        <dbReference type="PROSITE" id="PS50961"/>
    </source>
</evidence>
<gene>
    <name evidence="5" type="ORF">AAHA92_02230</name>
</gene>
<dbReference type="FunFam" id="1.10.10.10:FF:000131">
    <property type="entry name" value="la-related protein 1B isoform X2"/>
    <property type="match status" value="1"/>
</dbReference>
<dbReference type="PROSITE" id="PS50961">
    <property type="entry name" value="HTH_LA"/>
    <property type="match status" value="1"/>
</dbReference>
<feature type="domain" description="HTH La-type RNA-binding" evidence="4">
    <location>
        <begin position="382"/>
        <end position="471"/>
    </location>
</feature>
<evidence type="ECO:0000313" key="6">
    <source>
        <dbReference type="Proteomes" id="UP001567538"/>
    </source>
</evidence>
<dbReference type="InterPro" id="IPR036390">
    <property type="entry name" value="WH_DNA-bd_sf"/>
</dbReference>
<dbReference type="GO" id="GO:0005737">
    <property type="term" value="C:cytoplasm"/>
    <property type="evidence" value="ECO:0007669"/>
    <property type="project" value="UniProtKB-ARBA"/>
</dbReference>
<protein>
    <submittedName>
        <fullName evidence="5">La-related protein 1B-like isoform X1</fullName>
    </submittedName>
</protein>
<dbReference type="SMART" id="SM00715">
    <property type="entry name" value="LA"/>
    <property type="match status" value="1"/>
</dbReference>
<feature type="compositionally biased region" description="Low complexity" evidence="3">
    <location>
        <begin position="55"/>
        <end position="64"/>
    </location>
</feature>
<dbReference type="PANTHER" id="PTHR22792">
    <property type="entry name" value="LUPUS LA PROTEIN-RELATED"/>
    <property type="match status" value="1"/>
</dbReference>
<feature type="compositionally biased region" description="Low complexity" evidence="3">
    <location>
        <begin position="25"/>
        <end position="35"/>
    </location>
</feature>
<feature type="compositionally biased region" description="Polar residues" evidence="3">
    <location>
        <begin position="255"/>
        <end position="268"/>
    </location>
</feature>
<feature type="region of interest" description="Disordered" evidence="3">
    <location>
        <begin position="147"/>
        <end position="336"/>
    </location>
</feature>
<dbReference type="Proteomes" id="UP001567538">
    <property type="component" value="Unassembled WGS sequence"/>
</dbReference>
<dbReference type="PANTHER" id="PTHR22792:SF132">
    <property type="entry name" value="LA-RELATED PROTEIN 1"/>
    <property type="match status" value="1"/>
</dbReference>
<dbReference type="CDD" id="cd07323">
    <property type="entry name" value="LAM"/>
    <property type="match status" value="1"/>
</dbReference>
<dbReference type="GO" id="GO:0003723">
    <property type="term" value="F:RNA binding"/>
    <property type="evidence" value="ECO:0007669"/>
    <property type="project" value="UniProtKB-UniRule"/>
</dbReference>
<dbReference type="InterPro" id="IPR036388">
    <property type="entry name" value="WH-like_DNA-bd_sf"/>
</dbReference>
<feature type="compositionally biased region" description="Polar residues" evidence="3">
    <location>
        <begin position="147"/>
        <end position="182"/>
    </location>
</feature>
<dbReference type="InterPro" id="IPR006630">
    <property type="entry name" value="La_HTH"/>
</dbReference>
<keyword evidence="6" id="KW-1185">Reference proteome</keyword>
<evidence type="ECO:0000256" key="2">
    <source>
        <dbReference type="PROSITE-ProRule" id="PRU00332"/>
    </source>
</evidence>
<name>A0ABD1IDZ7_SALDI</name>
<organism evidence="5 6">
    <name type="scientific">Salvia divinorum</name>
    <name type="common">Maria pastora</name>
    <name type="synonym">Diviner's sage</name>
    <dbReference type="NCBI Taxonomy" id="28513"/>
    <lineage>
        <taxon>Eukaryota</taxon>
        <taxon>Viridiplantae</taxon>
        <taxon>Streptophyta</taxon>
        <taxon>Embryophyta</taxon>
        <taxon>Tracheophyta</taxon>
        <taxon>Spermatophyta</taxon>
        <taxon>Magnoliopsida</taxon>
        <taxon>eudicotyledons</taxon>
        <taxon>Gunneridae</taxon>
        <taxon>Pentapetalae</taxon>
        <taxon>asterids</taxon>
        <taxon>lamiids</taxon>
        <taxon>Lamiales</taxon>
        <taxon>Lamiaceae</taxon>
        <taxon>Nepetoideae</taxon>
        <taxon>Mentheae</taxon>
        <taxon>Salviinae</taxon>
        <taxon>Salvia</taxon>
        <taxon>Salvia subgen. Calosphace</taxon>
    </lineage>
</organism>
<dbReference type="SUPFAM" id="SSF46785">
    <property type="entry name" value="Winged helix' DNA-binding domain"/>
    <property type="match status" value="1"/>
</dbReference>
<dbReference type="InterPro" id="IPR045180">
    <property type="entry name" value="La_dom_prot"/>
</dbReference>
<dbReference type="Pfam" id="PF05383">
    <property type="entry name" value="La"/>
    <property type="match status" value="1"/>
</dbReference>
<dbReference type="Gene3D" id="1.10.10.10">
    <property type="entry name" value="Winged helix-like DNA-binding domain superfamily/Winged helix DNA-binding domain"/>
    <property type="match status" value="1"/>
</dbReference>
<evidence type="ECO:0000256" key="3">
    <source>
        <dbReference type="SAM" id="MobiDB-lite"/>
    </source>
</evidence>
<feature type="region of interest" description="Disordered" evidence="3">
    <location>
        <begin position="1"/>
        <end position="70"/>
    </location>
</feature>
<reference evidence="5 6" key="1">
    <citation type="submission" date="2024-06" db="EMBL/GenBank/DDBJ databases">
        <title>A chromosome level genome sequence of Diviner's sage (Salvia divinorum).</title>
        <authorList>
            <person name="Ford S.A."/>
            <person name="Ro D.-K."/>
            <person name="Ness R.W."/>
            <person name="Phillips M.A."/>
        </authorList>
    </citation>
    <scope>NUCLEOTIDE SEQUENCE [LARGE SCALE GENOMIC DNA]</scope>
    <source>
        <strain evidence="5">SAF-2024a</strain>
        <tissue evidence="5">Leaf</tissue>
    </source>
</reference>
<feature type="compositionally biased region" description="Basic and acidic residues" evidence="3">
    <location>
        <begin position="239"/>
        <end position="251"/>
    </location>
</feature>
<sequence>MSTASDASSDPNQAQNSPRGRQSRRSAAARGVPSPSASPPSLPISGIVDQEHFLTSSSSTSSDSLPIKEVNTGVDDGFAAAAAEDFQLENGETGKKPVWNKPSNGAAAKAVGAVMGAELWPALSESARASPKSPTYSLKPLSHGSISISQEDLTGGSLSSPKEVGSSISSPKTPNSVSNHVISSRPKRESTKHSSGSSSPHMSPHMPSTDNISHTPLPQHGSVVDTLTHSTGKLSVGEPSKDNSTKNKDNGQRGGSYSANESQPQQQRTYRRHNSGPLTRGDGSYHHGGRRDQERGGKQDWGHRSFNHRESHGSQQRTGSRPFLRGPAPNTPFVPPPSVAVRPFVAPVVYTEMPSPVFYVPGPHPDSLTPMSMVPMPSMFFPMHDPHLPTKIVNQIDYYFSNENLVKDTFLRQNMDGEGWVSIKLIAGFKKVMQLTDNIQLILDVIKSSNAVEVQGDKVRRKGDWMKWIMPPPQTTSMSPQSINGFSPNMFATVDEKPAK</sequence>
<dbReference type="EMBL" id="JBEAFC010000002">
    <property type="protein sequence ID" value="KAL1566645.1"/>
    <property type="molecule type" value="Genomic_DNA"/>
</dbReference>
<feature type="compositionally biased region" description="Polar residues" evidence="3">
    <location>
        <begin position="1"/>
        <end position="18"/>
    </location>
</feature>
<evidence type="ECO:0000256" key="1">
    <source>
        <dbReference type="ARBA" id="ARBA00022884"/>
    </source>
</evidence>
<dbReference type="AlphaFoldDB" id="A0ABD1IDZ7"/>
<evidence type="ECO:0000313" key="5">
    <source>
        <dbReference type="EMBL" id="KAL1566645.1"/>
    </source>
</evidence>
<accession>A0ABD1IDZ7</accession>
<proteinExistence type="predicted"/>
<keyword evidence="1 2" id="KW-0694">RNA-binding</keyword>
<feature type="compositionally biased region" description="Basic and acidic residues" evidence="3">
    <location>
        <begin position="290"/>
        <end position="312"/>
    </location>
</feature>
<feature type="compositionally biased region" description="Low complexity" evidence="3">
    <location>
        <begin position="193"/>
        <end position="208"/>
    </location>
</feature>